<feature type="domain" description="RCC1-like" evidence="4">
    <location>
        <begin position="795"/>
        <end position="1031"/>
    </location>
</feature>
<reference evidence="6" key="1">
    <citation type="journal article" date="2010" name="Nature">
        <title>The Amphimedon queenslandica genome and the evolution of animal complexity.</title>
        <authorList>
            <person name="Srivastava M."/>
            <person name="Simakov O."/>
            <person name="Chapman J."/>
            <person name="Fahey B."/>
            <person name="Gauthier M.E."/>
            <person name="Mitros T."/>
            <person name="Richards G.S."/>
            <person name="Conaco C."/>
            <person name="Dacre M."/>
            <person name="Hellsten U."/>
            <person name="Larroux C."/>
            <person name="Putnam N.H."/>
            <person name="Stanke M."/>
            <person name="Adamska M."/>
            <person name="Darling A."/>
            <person name="Degnan S.M."/>
            <person name="Oakley T.H."/>
            <person name="Plachetzki D.C."/>
            <person name="Zhai Y."/>
            <person name="Adamski M."/>
            <person name="Calcino A."/>
            <person name="Cummins S.F."/>
            <person name="Goodstein D.M."/>
            <person name="Harris C."/>
            <person name="Jackson D.J."/>
            <person name="Leys S.P."/>
            <person name="Shu S."/>
            <person name="Woodcroft B.J."/>
            <person name="Vervoort M."/>
            <person name="Kosik K.S."/>
            <person name="Manning G."/>
            <person name="Degnan B.M."/>
            <person name="Rokhsar D.S."/>
        </authorList>
    </citation>
    <scope>NUCLEOTIDE SEQUENCE [LARGE SCALE GENOMIC DNA]</scope>
</reference>
<name>A0A1X7VMC5_AMPQE</name>
<evidence type="ECO:0000313" key="5">
    <source>
        <dbReference type="EnsemblMetazoa" id="Aqu2.1.41541_001"/>
    </source>
</evidence>
<evidence type="ECO:0000256" key="1">
    <source>
        <dbReference type="ARBA" id="ARBA00022737"/>
    </source>
</evidence>
<keyword evidence="6" id="KW-1185">Reference proteome</keyword>
<reference evidence="5" key="2">
    <citation type="submission" date="2017-05" db="UniProtKB">
        <authorList>
            <consortium name="EnsemblMetazoa"/>
        </authorList>
    </citation>
    <scope>IDENTIFICATION</scope>
</reference>
<evidence type="ECO:0000259" key="4">
    <source>
        <dbReference type="Pfam" id="PF25390"/>
    </source>
</evidence>
<dbReference type="PANTHER" id="PTHR22870:SF408">
    <property type="entry name" value="OS09G0560450 PROTEIN"/>
    <property type="match status" value="1"/>
</dbReference>
<dbReference type="STRING" id="400682.A0A1X7VMC5"/>
<dbReference type="PROSITE" id="PS00626">
    <property type="entry name" value="RCC1_2"/>
    <property type="match status" value="2"/>
</dbReference>
<dbReference type="InterPro" id="IPR009091">
    <property type="entry name" value="RCC1/BLIP-II"/>
</dbReference>
<dbReference type="EnsemblMetazoa" id="Aqu2.1.41541_001">
    <property type="protein sequence ID" value="Aqu2.1.41541_001"/>
    <property type="gene ID" value="Aqu2.1.41541"/>
</dbReference>
<dbReference type="Pfam" id="PF13540">
    <property type="entry name" value="RCC1_2"/>
    <property type="match status" value="1"/>
</dbReference>
<dbReference type="SUPFAM" id="SSF50985">
    <property type="entry name" value="RCC1/BLIP-II"/>
    <property type="match status" value="2"/>
</dbReference>
<organism evidence="5">
    <name type="scientific">Amphimedon queenslandica</name>
    <name type="common">Sponge</name>
    <dbReference type="NCBI Taxonomy" id="400682"/>
    <lineage>
        <taxon>Eukaryota</taxon>
        <taxon>Metazoa</taxon>
        <taxon>Porifera</taxon>
        <taxon>Demospongiae</taxon>
        <taxon>Heteroscleromorpha</taxon>
        <taxon>Haplosclerida</taxon>
        <taxon>Niphatidae</taxon>
        <taxon>Amphimedon</taxon>
    </lineage>
</organism>
<dbReference type="InterPro" id="IPR058923">
    <property type="entry name" value="RCC1-like_dom"/>
</dbReference>
<evidence type="ECO:0000256" key="2">
    <source>
        <dbReference type="PROSITE-ProRule" id="PRU00235"/>
    </source>
</evidence>
<feature type="region of interest" description="Disordered" evidence="3">
    <location>
        <begin position="1030"/>
        <end position="1061"/>
    </location>
</feature>
<dbReference type="InterPro" id="IPR011044">
    <property type="entry name" value="Quino_amine_DH_bsu"/>
</dbReference>
<feature type="repeat" description="RCC1" evidence="2">
    <location>
        <begin position="810"/>
        <end position="865"/>
    </location>
</feature>
<evidence type="ECO:0000256" key="3">
    <source>
        <dbReference type="SAM" id="MobiDB-lite"/>
    </source>
</evidence>
<dbReference type="OrthoDB" id="16281at2759"/>
<keyword evidence="1" id="KW-0677">Repeat</keyword>
<accession>A0A1X7VMC5</accession>
<dbReference type="PROSITE" id="PS50012">
    <property type="entry name" value="RCC1_3"/>
    <property type="match status" value="5"/>
</dbReference>
<gene>
    <name evidence="5" type="primary">105316412</name>
</gene>
<dbReference type="InterPro" id="IPR000408">
    <property type="entry name" value="Reg_chr_condens"/>
</dbReference>
<dbReference type="PANTHER" id="PTHR22870">
    <property type="entry name" value="REGULATOR OF CHROMOSOME CONDENSATION"/>
    <property type="match status" value="1"/>
</dbReference>
<dbReference type="KEGG" id="aqu:105316412"/>
<dbReference type="Proteomes" id="UP000007879">
    <property type="component" value="Unassembled WGS sequence"/>
</dbReference>
<dbReference type="Pfam" id="PF25390">
    <property type="entry name" value="WD40_RLD"/>
    <property type="match status" value="1"/>
</dbReference>
<sequence>MAAQPMERNKPLYEVYRLFKVEESSSAAGGETALRSFDADSGSTTSVAIEHCCYQETQNYSILVLVCNNGYIVIRLQPFLCQPIVKQLKWFEDRSQHILGITLDPLGEWLACACLDGRVYLIPALTLLMPNCSPSHKFGPLDDLTVAHPINKVAPPTAIVWWDSMDGSQVCITGSELGEITFFNLHDLKQVFSIGLRGCIDQLLIAQQTDNMTNLLINLRGGEWWWLLLEERYHEAVGASYSDVQASGFEVVYDDAVLRSILLRPDTTGFEPKLFHEFSEFNKIALQEWNSVRMLGSVNLSDSRFELYSYSFDCNTRPIRSIKLFEGVTQVLSTERILFTISHNDSTDDHMLTLSVLSRELAQRGVLETSSPSGAVLQQFLLPSHYAIMGFFTTRLESSSLAAESRELTTPTNLGGCIIVTATAVYQCRQLCSPESVFLDHALSSDAHHLTDELAITYRLDICGLYKAAADFKLSKGEYQSALKLYQQAKTPASTVIQCFIERERISELLEYIENIIYNESSDTNVMASTKPNQLQNILLQCYIHQVLLQSLEGAVSSKNNLTQFIHDKFLYEHKTAMELLIQGGLLEPLLELAKTHHKVPETLNLLLSNGQSSFTPSIESLVANKQFAEHLVTVGNGMIFHQLTPFNVAKCVIAQPSILESCLLHLLAVIGELNISMLIQLAGVLDPSHSTVQPLLQYAHSNLKRSSSTGSITSLFSTESSGSSPSTSPSLSCYIEAFLYILIVLQYKRERKPPANSGLLFLSPLFDRIGHTQIEQLLRPLVSFIDGTQLIRANVLSCGVTHAALIINAQLYTWGNTKQGKLGHGDIEQNQIAAPLRVETFSMLSAHVLSVSCGADHTVALCQEGVYSWGASTHGQLGHGDTLRRSRPVQIAALSNISLLNIECGHYHCIALDDNHRVWVWGWGVHGQLGLGTCDDVLLPTHASSMDELMVSFISAGFNHTALISQNGKLYTFGNGMYGQLGHGNQEKQTTPTLVYALNDKLVYLVGCGTAHTVAVCTDQTVYQWGKNLHKPHPAQSPQSFKQYTRSRREGGSTSPAVANALSPNVVPGLDKLVDNTDPVVEVKCGNCHCLLLLLSGTVLSWGSNAHGQIGHTHIPELSYPKQINKLETHKLLLLSAGDEFSIGIDDSGITWVWGRDDHGQLGLEVSGVREGKKVCIFAPNPNPQVPTVSLTKASNAERQQEDELLQLDLGWALPDFANYGSLGSYGRDSLTAAIHYLHGYYRTCQVIHYCKQYEDHESMVNLYNEEKQWRQSLYWRLHSLSSSEEVSLTKSLTAVESCLDNLTANSADILHTRDYLITTSDLLHQVVLYWKENKLNFIHLETLLGNYLPSLAYPLSLLFRRDEHSQSFTFKFTLDVTLQLIKAIATDGSPLTDDILAMPPNSASATKPLNPSLNDTRLWNAVLRNLFKDVPHRDSFTIPEGQQQQALTGGGTATLDRGIVAFSCGHSFSEVEFQRKVLSEFRERLEDLPHPLFQATPFLLQYYKQSNVFSSSCPYCIFQHIRRTQLQNYSGVPIKPWNV</sequence>
<evidence type="ECO:0000313" key="6">
    <source>
        <dbReference type="Proteomes" id="UP000007879"/>
    </source>
</evidence>
<proteinExistence type="predicted"/>
<dbReference type="SUPFAM" id="SSF50969">
    <property type="entry name" value="YVTN repeat-like/Quinoprotein amine dehydrogenase"/>
    <property type="match status" value="1"/>
</dbReference>
<dbReference type="Gene3D" id="2.130.10.30">
    <property type="entry name" value="Regulator of chromosome condensation 1/beta-lactamase-inhibitor protein II"/>
    <property type="match status" value="2"/>
</dbReference>
<feature type="repeat" description="RCC1" evidence="2">
    <location>
        <begin position="1098"/>
        <end position="1149"/>
    </location>
</feature>
<protein>
    <recommendedName>
        <fullName evidence="4">RCC1-like domain-containing protein</fullName>
    </recommendedName>
</protein>
<feature type="repeat" description="RCC1" evidence="2">
    <location>
        <begin position="917"/>
        <end position="968"/>
    </location>
</feature>
<feature type="repeat" description="RCC1" evidence="2">
    <location>
        <begin position="865"/>
        <end position="916"/>
    </location>
</feature>
<dbReference type="EnsemblMetazoa" id="XM_020004998.1">
    <property type="protein sequence ID" value="XP_019860557.1"/>
    <property type="gene ID" value="LOC105316412"/>
</dbReference>
<dbReference type="InterPro" id="IPR051210">
    <property type="entry name" value="Ub_ligase/GEF_domain"/>
</dbReference>
<dbReference type="PRINTS" id="PR00633">
    <property type="entry name" value="RCCNDNSATION"/>
</dbReference>
<dbReference type="InParanoid" id="A0A1X7VMC5"/>
<feature type="repeat" description="RCC1" evidence="2">
    <location>
        <begin position="969"/>
        <end position="1020"/>
    </location>
</feature>
<dbReference type="eggNOG" id="KOG1426">
    <property type="taxonomic scope" value="Eukaryota"/>
</dbReference>